<evidence type="ECO:0000256" key="1">
    <source>
        <dbReference type="ARBA" id="ARBA00001947"/>
    </source>
</evidence>
<dbReference type="InterPro" id="IPR016047">
    <property type="entry name" value="M23ase_b-sheet_dom"/>
</dbReference>
<evidence type="ECO:0000256" key="2">
    <source>
        <dbReference type="ARBA" id="ARBA00004196"/>
    </source>
</evidence>
<dbReference type="CDD" id="cd12797">
    <property type="entry name" value="M23_peptidase"/>
    <property type="match status" value="1"/>
</dbReference>
<dbReference type="RefSeq" id="WP_115551536.1">
    <property type="nucleotide sequence ID" value="NZ_CAPHNE010000003.1"/>
</dbReference>
<name>A0A3D8ICY0_9HELI</name>
<keyword evidence="13" id="KW-1185">Reference proteome</keyword>
<evidence type="ECO:0000256" key="3">
    <source>
        <dbReference type="ARBA" id="ARBA00022670"/>
    </source>
</evidence>
<evidence type="ECO:0000259" key="9">
    <source>
        <dbReference type="Pfam" id="PF01551"/>
    </source>
</evidence>
<evidence type="ECO:0000256" key="5">
    <source>
        <dbReference type="ARBA" id="ARBA00022801"/>
    </source>
</evidence>
<comment type="caution">
    <text evidence="12">The sequence shown here is derived from an EMBL/GenBank/DDBJ whole genome shotgun (WGS) entry which is preliminary data.</text>
</comment>
<dbReference type="Pfam" id="PF18059">
    <property type="entry name" value="Csd3_N"/>
    <property type="match status" value="1"/>
</dbReference>
<dbReference type="InterPro" id="IPR045834">
    <property type="entry name" value="Csd3_N2"/>
</dbReference>
<dbReference type="InterPro" id="IPR040653">
    <property type="entry name" value="Csd3_N"/>
</dbReference>
<dbReference type="Gene3D" id="2.70.70.10">
    <property type="entry name" value="Glucose Permease (Domain IIA)"/>
    <property type="match status" value="1"/>
</dbReference>
<dbReference type="Gene3D" id="3.10.450.350">
    <property type="match status" value="1"/>
</dbReference>
<dbReference type="InterPro" id="IPR011055">
    <property type="entry name" value="Dup_hybrid_motif"/>
</dbReference>
<feature type="signal peptide" evidence="8">
    <location>
        <begin position="1"/>
        <end position="32"/>
    </location>
</feature>
<feature type="domain" description="M23ase beta-sheet core" evidence="9">
    <location>
        <begin position="253"/>
        <end position="349"/>
    </location>
</feature>
<evidence type="ECO:0000256" key="6">
    <source>
        <dbReference type="ARBA" id="ARBA00022833"/>
    </source>
</evidence>
<comment type="subcellular location">
    <subcellularLocation>
        <location evidence="2">Cell envelope</location>
    </subcellularLocation>
</comment>
<dbReference type="GO" id="GO:0006508">
    <property type="term" value="P:proteolysis"/>
    <property type="evidence" value="ECO:0007669"/>
    <property type="project" value="UniProtKB-KW"/>
</dbReference>
<keyword evidence="3" id="KW-0645">Protease</keyword>
<proteinExistence type="predicted"/>
<dbReference type="AlphaFoldDB" id="A0A3D8ICY0"/>
<dbReference type="Proteomes" id="UP000256650">
    <property type="component" value="Unassembled WGS sequence"/>
</dbReference>
<dbReference type="PANTHER" id="PTHR21666:SF288">
    <property type="entry name" value="CELL DIVISION PROTEIN YTFB"/>
    <property type="match status" value="1"/>
</dbReference>
<feature type="chain" id="PRO_5017823088" evidence="8">
    <location>
        <begin position="33"/>
        <end position="412"/>
    </location>
</feature>
<feature type="domain" description="Csd3-like second N-terminal" evidence="11">
    <location>
        <begin position="131"/>
        <end position="240"/>
    </location>
</feature>
<dbReference type="EMBL" id="NXLS01000004">
    <property type="protein sequence ID" value="RDU63002.1"/>
    <property type="molecule type" value="Genomic_DNA"/>
</dbReference>
<evidence type="ECO:0000313" key="12">
    <source>
        <dbReference type="EMBL" id="RDU63002.1"/>
    </source>
</evidence>
<accession>A0A3D8ICY0</accession>
<evidence type="ECO:0000256" key="7">
    <source>
        <dbReference type="ARBA" id="ARBA00023049"/>
    </source>
</evidence>
<evidence type="ECO:0000256" key="4">
    <source>
        <dbReference type="ARBA" id="ARBA00022723"/>
    </source>
</evidence>
<dbReference type="GO" id="GO:0004222">
    <property type="term" value="F:metalloendopeptidase activity"/>
    <property type="evidence" value="ECO:0007669"/>
    <property type="project" value="TreeGrafter"/>
</dbReference>
<dbReference type="Pfam" id="PF19425">
    <property type="entry name" value="Csd3_N2"/>
    <property type="match status" value="1"/>
</dbReference>
<comment type="cofactor">
    <cofactor evidence="1">
        <name>Zn(2+)</name>
        <dbReference type="ChEBI" id="CHEBI:29105"/>
    </cofactor>
</comment>
<dbReference type="GO" id="GO:0046872">
    <property type="term" value="F:metal ion binding"/>
    <property type="evidence" value="ECO:0007669"/>
    <property type="project" value="UniProtKB-KW"/>
</dbReference>
<evidence type="ECO:0000259" key="11">
    <source>
        <dbReference type="Pfam" id="PF19425"/>
    </source>
</evidence>
<dbReference type="PANTHER" id="PTHR21666">
    <property type="entry name" value="PEPTIDASE-RELATED"/>
    <property type="match status" value="1"/>
</dbReference>
<dbReference type="Pfam" id="PF01551">
    <property type="entry name" value="Peptidase_M23"/>
    <property type="match status" value="1"/>
</dbReference>
<protein>
    <submittedName>
        <fullName evidence="12">Endopeptidase</fullName>
    </submittedName>
</protein>
<reference evidence="12 13" key="1">
    <citation type="submission" date="2018-04" db="EMBL/GenBank/DDBJ databases">
        <title>Novel Campyloabacter and Helicobacter Species and Strains.</title>
        <authorList>
            <person name="Mannion A.J."/>
            <person name="Shen Z."/>
            <person name="Fox J.G."/>
        </authorList>
    </citation>
    <scope>NUCLEOTIDE SEQUENCE [LARGE SCALE GENOMIC DNA]</scope>
    <source>
        <strain evidence="12 13">MIT 99-5101</strain>
    </source>
</reference>
<keyword evidence="5" id="KW-0378">Hydrolase</keyword>
<dbReference type="OrthoDB" id="9815245at2"/>
<dbReference type="GO" id="GO:0030313">
    <property type="term" value="C:cell envelope"/>
    <property type="evidence" value="ECO:0007669"/>
    <property type="project" value="UniProtKB-SubCell"/>
</dbReference>
<dbReference type="SUPFAM" id="SSF51261">
    <property type="entry name" value="Duplicated hybrid motif"/>
    <property type="match status" value="1"/>
</dbReference>
<keyword evidence="8" id="KW-0732">Signal</keyword>
<gene>
    <name evidence="12" type="ORF">CQA43_05085</name>
</gene>
<evidence type="ECO:0000256" key="8">
    <source>
        <dbReference type="SAM" id="SignalP"/>
    </source>
</evidence>
<dbReference type="InterPro" id="IPR050570">
    <property type="entry name" value="Cell_wall_metabolism_enzyme"/>
</dbReference>
<sequence>MRLFKILKSTFFKHSLKTFCLFGAFGSICANAANIQESQWEQGQTLLTFFEKNRIPLKVYYDLAPEDKELADEIISGSTFYALYEDSTLLQALIPINENSQLHIFKEKDSYGMRAIPVAYFTEERTIALSVENSLYNDIVKLTGDKFLANDFIQAHKGSVDFRREVRKNDKLAIIYERKYRLGKNFGSPNIKASILNVGKRHQYVVRHEDGQFYDLKGNNLSKYLLTVPLHYKRISSHFSMGRKHPILGYKRPHLGTDYAAPRHTPIRASGKGRVIFAGTKGGYGKTVIIQHENGYKTLYAHMQKIDRKIRAGVSVAQGKQIGTVGSTGLSTGPHLHFGLYKNGNAVNPIKHLKIAHSKLKGKEKEEFLMLAKNYQQALNTALTQGIDNQTPFRKIQNGYIVYLNSEDKNLN</sequence>
<keyword evidence="6" id="KW-0862">Zinc</keyword>
<organism evidence="12 13">
    <name type="scientific">Helicobacter ganmani</name>
    <dbReference type="NCBI Taxonomy" id="60246"/>
    <lineage>
        <taxon>Bacteria</taxon>
        <taxon>Pseudomonadati</taxon>
        <taxon>Campylobacterota</taxon>
        <taxon>Epsilonproteobacteria</taxon>
        <taxon>Campylobacterales</taxon>
        <taxon>Helicobacteraceae</taxon>
        <taxon>Helicobacter</taxon>
    </lineage>
</organism>
<keyword evidence="7" id="KW-0482">Metalloprotease</keyword>
<dbReference type="GeneID" id="82535660"/>
<keyword evidence="4" id="KW-0479">Metal-binding</keyword>
<feature type="domain" description="Csd3 N-terminal" evidence="10">
    <location>
        <begin position="38"/>
        <end position="118"/>
    </location>
</feature>
<evidence type="ECO:0000313" key="13">
    <source>
        <dbReference type="Proteomes" id="UP000256650"/>
    </source>
</evidence>
<evidence type="ECO:0000259" key="10">
    <source>
        <dbReference type="Pfam" id="PF18059"/>
    </source>
</evidence>